<accession>A0A9N9CQ26</accession>
<protein>
    <submittedName>
        <fullName evidence="1">9018_t:CDS:1</fullName>
    </submittedName>
</protein>
<dbReference type="EMBL" id="CAJVPL010002433">
    <property type="protein sequence ID" value="CAG8610027.1"/>
    <property type="molecule type" value="Genomic_DNA"/>
</dbReference>
<organism evidence="1 2">
    <name type="scientific">Ambispora gerdemannii</name>
    <dbReference type="NCBI Taxonomy" id="144530"/>
    <lineage>
        <taxon>Eukaryota</taxon>
        <taxon>Fungi</taxon>
        <taxon>Fungi incertae sedis</taxon>
        <taxon>Mucoromycota</taxon>
        <taxon>Glomeromycotina</taxon>
        <taxon>Glomeromycetes</taxon>
        <taxon>Archaeosporales</taxon>
        <taxon>Ambisporaceae</taxon>
        <taxon>Ambispora</taxon>
    </lineage>
</organism>
<dbReference type="Proteomes" id="UP000789831">
    <property type="component" value="Unassembled WGS sequence"/>
</dbReference>
<keyword evidence="2" id="KW-1185">Reference proteome</keyword>
<sequence>MAQYWAKSKNCKSTNTELTKKITDLVDNARLLGYEIRDLCDGTGRSSSAGSVRSGSSKTQNYTSDLLAFWQEFDRLFKEKQRFEKRTIN</sequence>
<evidence type="ECO:0000313" key="2">
    <source>
        <dbReference type="Proteomes" id="UP000789831"/>
    </source>
</evidence>
<proteinExistence type="predicted"/>
<comment type="caution">
    <text evidence="1">The sequence shown here is derived from an EMBL/GenBank/DDBJ whole genome shotgun (WGS) entry which is preliminary data.</text>
</comment>
<gene>
    <name evidence="1" type="ORF">AGERDE_LOCUS9544</name>
</gene>
<feature type="non-terminal residue" evidence="1">
    <location>
        <position position="1"/>
    </location>
</feature>
<reference evidence="1" key="1">
    <citation type="submission" date="2021-06" db="EMBL/GenBank/DDBJ databases">
        <authorList>
            <person name="Kallberg Y."/>
            <person name="Tangrot J."/>
            <person name="Rosling A."/>
        </authorList>
    </citation>
    <scope>NUCLEOTIDE SEQUENCE</scope>
    <source>
        <strain evidence="1">MT106</strain>
    </source>
</reference>
<name>A0A9N9CQ26_9GLOM</name>
<dbReference type="AlphaFoldDB" id="A0A9N9CQ26"/>
<evidence type="ECO:0000313" key="1">
    <source>
        <dbReference type="EMBL" id="CAG8610027.1"/>
    </source>
</evidence>